<dbReference type="EMBL" id="JAUIQD010000004">
    <property type="protein sequence ID" value="KAK3353376.1"/>
    <property type="molecule type" value="Genomic_DNA"/>
</dbReference>
<dbReference type="AlphaFoldDB" id="A0AAJ0MED2"/>
<accession>A0AAJ0MED2</accession>
<sequence>MHNTARPWGLGGSVAWAIALCHLRVIIRGHLLKEMEGRVICQPQISCCQPTRNTSYHLCIRGLSLYIPGPSPKLEGVEIGQSVQFNLLSFTRSHLPLPGIGPIMVA</sequence>
<comment type="caution">
    <text evidence="1">The sequence shown here is derived from an EMBL/GenBank/DDBJ whole genome shotgun (WGS) entry which is preliminary data.</text>
</comment>
<evidence type="ECO:0000313" key="2">
    <source>
        <dbReference type="Proteomes" id="UP001275084"/>
    </source>
</evidence>
<evidence type="ECO:0000313" key="1">
    <source>
        <dbReference type="EMBL" id="KAK3353376.1"/>
    </source>
</evidence>
<name>A0AAJ0MED2_9PEZI</name>
<keyword evidence="2" id="KW-1185">Reference proteome</keyword>
<gene>
    <name evidence="1" type="ORF">B0T25DRAFT_544350</name>
</gene>
<proteinExistence type="predicted"/>
<organism evidence="1 2">
    <name type="scientific">Lasiosphaeria hispida</name>
    <dbReference type="NCBI Taxonomy" id="260671"/>
    <lineage>
        <taxon>Eukaryota</taxon>
        <taxon>Fungi</taxon>
        <taxon>Dikarya</taxon>
        <taxon>Ascomycota</taxon>
        <taxon>Pezizomycotina</taxon>
        <taxon>Sordariomycetes</taxon>
        <taxon>Sordariomycetidae</taxon>
        <taxon>Sordariales</taxon>
        <taxon>Lasiosphaeriaceae</taxon>
        <taxon>Lasiosphaeria</taxon>
    </lineage>
</organism>
<protein>
    <submittedName>
        <fullName evidence="1">Uncharacterized protein</fullName>
    </submittedName>
</protein>
<reference evidence="1" key="2">
    <citation type="submission" date="2023-06" db="EMBL/GenBank/DDBJ databases">
        <authorList>
            <consortium name="Lawrence Berkeley National Laboratory"/>
            <person name="Haridas S."/>
            <person name="Hensen N."/>
            <person name="Bonometti L."/>
            <person name="Westerberg I."/>
            <person name="Brannstrom I.O."/>
            <person name="Guillou S."/>
            <person name="Cros-Aarteil S."/>
            <person name="Calhoun S."/>
            <person name="Kuo A."/>
            <person name="Mondo S."/>
            <person name="Pangilinan J."/>
            <person name="Riley R."/>
            <person name="Labutti K."/>
            <person name="Andreopoulos B."/>
            <person name="Lipzen A."/>
            <person name="Chen C."/>
            <person name="Yanf M."/>
            <person name="Daum C."/>
            <person name="Ng V."/>
            <person name="Clum A."/>
            <person name="Steindorff A."/>
            <person name="Ohm R."/>
            <person name="Martin F."/>
            <person name="Silar P."/>
            <person name="Natvig D."/>
            <person name="Lalanne C."/>
            <person name="Gautier V."/>
            <person name="Ament-Velasquez S.L."/>
            <person name="Kruys A."/>
            <person name="Hutchinson M.I."/>
            <person name="Powell A.J."/>
            <person name="Barry K."/>
            <person name="Miller A.N."/>
            <person name="Grigoriev I.V."/>
            <person name="Debuchy R."/>
            <person name="Gladieux P."/>
            <person name="Thoren M.H."/>
            <person name="Johannesson H."/>
        </authorList>
    </citation>
    <scope>NUCLEOTIDE SEQUENCE</scope>
    <source>
        <strain evidence="1">CBS 955.72</strain>
    </source>
</reference>
<dbReference type="Proteomes" id="UP001275084">
    <property type="component" value="Unassembled WGS sequence"/>
</dbReference>
<reference evidence="1" key="1">
    <citation type="journal article" date="2023" name="Mol. Phylogenet. Evol.">
        <title>Genome-scale phylogeny and comparative genomics of the fungal order Sordariales.</title>
        <authorList>
            <person name="Hensen N."/>
            <person name="Bonometti L."/>
            <person name="Westerberg I."/>
            <person name="Brannstrom I.O."/>
            <person name="Guillou S."/>
            <person name="Cros-Aarteil S."/>
            <person name="Calhoun S."/>
            <person name="Haridas S."/>
            <person name="Kuo A."/>
            <person name="Mondo S."/>
            <person name="Pangilinan J."/>
            <person name="Riley R."/>
            <person name="LaButti K."/>
            <person name="Andreopoulos B."/>
            <person name="Lipzen A."/>
            <person name="Chen C."/>
            <person name="Yan M."/>
            <person name="Daum C."/>
            <person name="Ng V."/>
            <person name="Clum A."/>
            <person name="Steindorff A."/>
            <person name="Ohm R.A."/>
            <person name="Martin F."/>
            <person name="Silar P."/>
            <person name="Natvig D.O."/>
            <person name="Lalanne C."/>
            <person name="Gautier V."/>
            <person name="Ament-Velasquez S.L."/>
            <person name="Kruys A."/>
            <person name="Hutchinson M.I."/>
            <person name="Powell A.J."/>
            <person name="Barry K."/>
            <person name="Miller A.N."/>
            <person name="Grigoriev I.V."/>
            <person name="Debuchy R."/>
            <person name="Gladieux P."/>
            <person name="Hiltunen Thoren M."/>
            <person name="Johannesson H."/>
        </authorList>
    </citation>
    <scope>NUCLEOTIDE SEQUENCE</scope>
    <source>
        <strain evidence="1">CBS 955.72</strain>
    </source>
</reference>